<accession>A0A0A8YB38</accession>
<organism evidence="1">
    <name type="scientific">Arundo donax</name>
    <name type="common">Giant reed</name>
    <name type="synonym">Donax arundinaceus</name>
    <dbReference type="NCBI Taxonomy" id="35708"/>
    <lineage>
        <taxon>Eukaryota</taxon>
        <taxon>Viridiplantae</taxon>
        <taxon>Streptophyta</taxon>
        <taxon>Embryophyta</taxon>
        <taxon>Tracheophyta</taxon>
        <taxon>Spermatophyta</taxon>
        <taxon>Magnoliopsida</taxon>
        <taxon>Liliopsida</taxon>
        <taxon>Poales</taxon>
        <taxon>Poaceae</taxon>
        <taxon>PACMAD clade</taxon>
        <taxon>Arundinoideae</taxon>
        <taxon>Arundineae</taxon>
        <taxon>Arundo</taxon>
    </lineage>
</organism>
<dbReference type="EMBL" id="GBRH01277228">
    <property type="protein sequence ID" value="JAD20667.1"/>
    <property type="molecule type" value="Transcribed_RNA"/>
</dbReference>
<proteinExistence type="predicted"/>
<evidence type="ECO:0000313" key="1">
    <source>
        <dbReference type="EMBL" id="JAD20667.1"/>
    </source>
</evidence>
<reference evidence="1" key="2">
    <citation type="journal article" date="2015" name="Data Brief">
        <title>Shoot transcriptome of the giant reed, Arundo donax.</title>
        <authorList>
            <person name="Barrero R.A."/>
            <person name="Guerrero F.D."/>
            <person name="Moolhuijzen P."/>
            <person name="Goolsby J.A."/>
            <person name="Tidwell J."/>
            <person name="Bellgard S.E."/>
            <person name="Bellgard M.I."/>
        </authorList>
    </citation>
    <scope>NUCLEOTIDE SEQUENCE</scope>
    <source>
        <tissue evidence="1">Shoot tissue taken approximately 20 cm above the soil surface</tissue>
    </source>
</reference>
<dbReference type="AlphaFoldDB" id="A0A0A8YB38"/>
<sequence>MIQVTSAAPLTTTTTTKP</sequence>
<name>A0A0A8YB38_ARUDO</name>
<protein>
    <submittedName>
        <fullName evidence="1">Uncharacterized protein</fullName>
    </submittedName>
</protein>
<reference evidence="1" key="1">
    <citation type="submission" date="2014-09" db="EMBL/GenBank/DDBJ databases">
        <authorList>
            <person name="Magalhaes I.L.F."/>
            <person name="Oliveira U."/>
            <person name="Santos F.R."/>
            <person name="Vidigal T.H.D.A."/>
            <person name="Brescovit A.D."/>
            <person name="Santos A.J."/>
        </authorList>
    </citation>
    <scope>NUCLEOTIDE SEQUENCE</scope>
    <source>
        <tissue evidence="1">Shoot tissue taken approximately 20 cm above the soil surface</tissue>
    </source>
</reference>